<evidence type="ECO:0000256" key="2">
    <source>
        <dbReference type="ARBA" id="ARBA00023002"/>
    </source>
</evidence>
<dbReference type="InterPro" id="IPR002347">
    <property type="entry name" value="SDR_fam"/>
</dbReference>
<dbReference type="PROSITE" id="PS00061">
    <property type="entry name" value="ADH_SHORT"/>
    <property type="match status" value="1"/>
</dbReference>
<dbReference type="EMBL" id="CP032489">
    <property type="protein sequence ID" value="AYD48893.1"/>
    <property type="molecule type" value="Genomic_DNA"/>
</dbReference>
<dbReference type="PANTHER" id="PTHR43391">
    <property type="entry name" value="RETINOL DEHYDROGENASE-RELATED"/>
    <property type="match status" value="1"/>
</dbReference>
<accession>A0A386HSV5</accession>
<name>A0A386HSV5_9BACT</name>
<dbReference type="PANTHER" id="PTHR43391:SF91">
    <property type="entry name" value="OS04G0390700 PROTEIN"/>
    <property type="match status" value="1"/>
</dbReference>
<dbReference type="PRINTS" id="PR00081">
    <property type="entry name" value="GDHRDH"/>
</dbReference>
<gene>
    <name evidence="4" type="ORF">D6B99_15520</name>
</gene>
<dbReference type="Proteomes" id="UP000266118">
    <property type="component" value="Chromosome"/>
</dbReference>
<protein>
    <submittedName>
        <fullName evidence="4">SDR family NAD(P)-dependent oxidoreductase</fullName>
    </submittedName>
</protein>
<evidence type="ECO:0000313" key="5">
    <source>
        <dbReference type="Proteomes" id="UP000266118"/>
    </source>
</evidence>
<dbReference type="GO" id="GO:0005829">
    <property type="term" value="C:cytosol"/>
    <property type="evidence" value="ECO:0007669"/>
    <property type="project" value="TreeGrafter"/>
</dbReference>
<comment type="similarity">
    <text evidence="1 3">Belongs to the short-chain dehydrogenases/reductases (SDR) family.</text>
</comment>
<dbReference type="AlphaFoldDB" id="A0A386HSV5"/>
<dbReference type="GO" id="GO:0016491">
    <property type="term" value="F:oxidoreductase activity"/>
    <property type="evidence" value="ECO:0007669"/>
    <property type="project" value="UniProtKB-KW"/>
</dbReference>
<keyword evidence="5" id="KW-1185">Reference proteome</keyword>
<dbReference type="Pfam" id="PF00106">
    <property type="entry name" value="adh_short"/>
    <property type="match status" value="1"/>
</dbReference>
<evidence type="ECO:0000313" key="4">
    <source>
        <dbReference type="EMBL" id="AYD48893.1"/>
    </source>
</evidence>
<dbReference type="InterPro" id="IPR020904">
    <property type="entry name" value="Sc_DH/Rdtase_CS"/>
</dbReference>
<dbReference type="PRINTS" id="PR00080">
    <property type="entry name" value="SDRFAMILY"/>
</dbReference>
<dbReference type="Gene3D" id="3.40.50.720">
    <property type="entry name" value="NAD(P)-binding Rossmann-like Domain"/>
    <property type="match status" value="1"/>
</dbReference>
<organism evidence="4 5">
    <name type="scientific">Arachidicoccus soli</name>
    <dbReference type="NCBI Taxonomy" id="2341117"/>
    <lineage>
        <taxon>Bacteria</taxon>
        <taxon>Pseudomonadati</taxon>
        <taxon>Bacteroidota</taxon>
        <taxon>Chitinophagia</taxon>
        <taxon>Chitinophagales</taxon>
        <taxon>Chitinophagaceae</taxon>
        <taxon>Arachidicoccus</taxon>
    </lineage>
</organism>
<dbReference type="InterPro" id="IPR036291">
    <property type="entry name" value="NAD(P)-bd_dom_sf"/>
</dbReference>
<reference evidence="4 5" key="1">
    <citation type="submission" date="2018-09" db="EMBL/GenBank/DDBJ databases">
        <title>Arachidicoccus sp. nov., a bacterium isolated from soil.</title>
        <authorList>
            <person name="Weon H.-Y."/>
            <person name="Kwon S.-W."/>
            <person name="Lee S.A."/>
        </authorList>
    </citation>
    <scope>NUCLEOTIDE SEQUENCE [LARGE SCALE GENOMIC DNA]</scope>
    <source>
        <strain evidence="4 5">KIS59-12</strain>
    </source>
</reference>
<dbReference type="OrthoDB" id="9810734at2"/>
<dbReference type="KEGG" id="ark:D6B99_15520"/>
<dbReference type="SUPFAM" id="SSF51735">
    <property type="entry name" value="NAD(P)-binding Rossmann-fold domains"/>
    <property type="match status" value="1"/>
</dbReference>
<sequence>MEIANKSILITGANRGIGNALMEEALRRGARKVYACTRVAFDHPDKRVIPLFMDVTNSEQIKNAAYKVDRLDILINNAGVAYYDDLSDSTILEKHLAVNLYGTQNVTNAFIPALKNSVGAIVNILSILALAPMPPIASYCISKAAAFSMTQSLRAFLKNRGVSVFAVLTGPVDTEMSRALEIPKASPESVAQHIFDGVEHGEEEIFPDPMSASMMQSWNGSSAKAMEIQNAAAVYR</sequence>
<evidence type="ECO:0000256" key="1">
    <source>
        <dbReference type="ARBA" id="ARBA00006484"/>
    </source>
</evidence>
<proteinExistence type="inferred from homology"/>
<evidence type="ECO:0000256" key="3">
    <source>
        <dbReference type="RuleBase" id="RU000363"/>
    </source>
</evidence>
<keyword evidence="2" id="KW-0560">Oxidoreductase</keyword>